<evidence type="ECO:0000313" key="4">
    <source>
        <dbReference type="Proteomes" id="UP000800041"/>
    </source>
</evidence>
<evidence type="ECO:0000313" key="3">
    <source>
        <dbReference type="EMBL" id="KAF1990355.1"/>
    </source>
</evidence>
<sequence>MLSDHSDHTPPSPQVQHPDPTSPFSYYWETLAVLFHLGTLAQLAIFSYVSPPGRFSFLSLHIEAQTLSSPSYSNSLKGIIGAVSDPAAQIQTMKGRSEQANWPI</sequence>
<feature type="region of interest" description="Disordered" evidence="1">
    <location>
        <begin position="1"/>
        <end position="20"/>
    </location>
</feature>
<keyword evidence="2" id="KW-0812">Transmembrane</keyword>
<protein>
    <submittedName>
        <fullName evidence="3">Uncharacterized protein</fullName>
    </submittedName>
</protein>
<dbReference type="EMBL" id="ML977142">
    <property type="protein sequence ID" value="KAF1990355.1"/>
    <property type="molecule type" value="Genomic_DNA"/>
</dbReference>
<accession>A0A6G1HB18</accession>
<dbReference type="AlphaFoldDB" id="A0A6G1HB18"/>
<evidence type="ECO:0000256" key="2">
    <source>
        <dbReference type="SAM" id="Phobius"/>
    </source>
</evidence>
<proteinExistence type="predicted"/>
<feature type="transmembrane region" description="Helical" evidence="2">
    <location>
        <begin position="26"/>
        <end position="49"/>
    </location>
</feature>
<keyword evidence="2" id="KW-1133">Transmembrane helix</keyword>
<keyword evidence="2" id="KW-0472">Membrane</keyword>
<gene>
    <name evidence="3" type="ORF">K402DRAFT_389979</name>
</gene>
<name>A0A6G1HB18_9PEZI</name>
<dbReference type="Proteomes" id="UP000800041">
    <property type="component" value="Unassembled WGS sequence"/>
</dbReference>
<evidence type="ECO:0000256" key="1">
    <source>
        <dbReference type="SAM" id="MobiDB-lite"/>
    </source>
</evidence>
<organism evidence="3 4">
    <name type="scientific">Aulographum hederae CBS 113979</name>
    <dbReference type="NCBI Taxonomy" id="1176131"/>
    <lineage>
        <taxon>Eukaryota</taxon>
        <taxon>Fungi</taxon>
        <taxon>Dikarya</taxon>
        <taxon>Ascomycota</taxon>
        <taxon>Pezizomycotina</taxon>
        <taxon>Dothideomycetes</taxon>
        <taxon>Pleosporomycetidae</taxon>
        <taxon>Aulographales</taxon>
        <taxon>Aulographaceae</taxon>
    </lineage>
</organism>
<keyword evidence="4" id="KW-1185">Reference proteome</keyword>
<reference evidence="3" key="1">
    <citation type="journal article" date="2020" name="Stud. Mycol.">
        <title>101 Dothideomycetes genomes: a test case for predicting lifestyles and emergence of pathogens.</title>
        <authorList>
            <person name="Haridas S."/>
            <person name="Albert R."/>
            <person name="Binder M."/>
            <person name="Bloem J."/>
            <person name="Labutti K."/>
            <person name="Salamov A."/>
            <person name="Andreopoulos B."/>
            <person name="Baker S."/>
            <person name="Barry K."/>
            <person name="Bills G."/>
            <person name="Bluhm B."/>
            <person name="Cannon C."/>
            <person name="Castanera R."/>
            <person name="Culley D."/>
            <person name="Daum C."/>
            <person name="Ezra D."/>
            <person name="Gonzalez J."/>
            <person name="Henrissat B."/>
            <person name="Kuo A."/>
            <person name="Liang C."/>
            <person name="Lipzen A."/>
            <person name="Lutzoni F."/>
            <person name="Magnuson J."/>
            <person name="Mondo S."/>
            <person name="Nolan M."/>
            <person name="Ohm R."/>
            <person name="Pangilinan J."/>
            <person name="Park H.-J."/>
            <person name="Ramirez L."/>
            <person name="Alfaro M."/>
            <person name="Sun H."/>
            <person name="Tritt A."/>
            <person name="Yoshinaga Y."/>
            <person name="Zwiers L.-H."/>
            <person name="Turgeon B."/>
            <person name="Goodwin S."/>
            <person name="Spatafora J."/>
            <person name="Crous P."/>
            <person name="Grigoriev I."/>
        </authorList>
    </citation>
    <scope>NUCLEOTIDE SEQUENCE</scope>
    <source>
        <strain evidence="3">CBS 113979</strain>
    </source>
</reference>